<feature type="binding site" evidence="5">
    <location>
        <position position="265"/>
    </location>
    <ligand>
        <name>Fe cation</name>
        <dbReference type="ChEBI" id="CHEBI:24875"/>
    </ligand>
</feature>
<dbReference type="SUPFAM" id="SSF54593">
    <property type="entry name" value="Glyoxalase/Bleomycin resistance protein/Dihydroxybiphenyl dioxygenase"/>
    <property type="match status" value="1"/>
</dbReference>
<keyword evidence="9" id="KW-1185">Reference proteome</keyword>
<name>A0A158G4I1_9BURK</name>
<evidence type="ECO:0000256" key="3">
    <source>
        <dbReference type="ARBA" id="ARBA00022737"/>
    </source>
</evidence>
<dbReference type="PROSITE" id="PS51819">
    <property type="entry name" value="VOC"/>
    <property type="match status" value="2"/>
</dbReference>
<keyword evidence="4 5" id="KW-0408">Iron</keyword>
<dbReference type="InterPro" id="IPR029068">
    <property type="entry name" value="Glyas_Bleomycin-R_OHBP_Dase"/>
</dbReference>
<dbReference type="InterPro" id="IPR004360">
    <property type="entry name" value="Glyas_Fos-R_dOase_dom"/>
</dbReference>
<sequence>MTHFDSDSSARPTPDEGAGDNPLGIAGLEFVEFSSPDPEGLAALFGRIGFVPVAQHVSKAVTLYRQGSMNFLINAEPDSFASRFAETHGVGICAIGIRVLDAQTAHERAVDFGAWDFEGEKIGPNELAIPAIQGIGDSHIYFVDHWPGKHPSGDSEASIYDIDFRPVQGADAESEPDAGTGLFEVDHLTQTVGAGRIREWLDFYREVLHFEEIHQVHPDWHVSQDSAVTVSPCGSIRIPVYEEGTYRTDLMQQYLPDHEGEGVQHIALASTDIFASVDALIARGVRFVEPPARYYDQLDARLPGHGLDVAQLRSRGILVDGEIGEDGTPELFLQTFLERAPGDMFFEIVERRGHHGFGEGNLGALALARSMG</sequence>
<keyword evidence="8" id="KW-0223">Dioxygenase</keyword>
<accession>A0A158G4I1</accession>
<dbReference type="Pfam" id="PF14696">
    <property type="entry name" value="Glyoxalase_5"/>
    <property type="match status" value="1"/>
</dbReference>
<evidence type="ECO:0000313" key="8">
    <source>
        <dbReference type="EMBL" id="SAL27024.1"/>
    </source>
</evidence>
<keyword evidence="2 5" id="KW-0479">Metal-binding</keyword>
<dbReference type="GO" id="GO:0046872">
    <property type="term" value="F:metal ion binding"/>
    <property type="evidence" value="ECO:0007669"/>
    <property type="project" value="UniProtKB-KW"/>
</dbReference>
<dbReference type="InterPro" id="IPR005956">
    <property type="entry name" value="4OHPhenylPyrv_dOase"/>
</dbReference>
<dbReference type="AlphaFoldDB" id="A0A158G4I1"/>
<dbReference type="PANTHER" id="PTHR11959:SF1">
    <property type="entry name" value="4-HYDROXYPHENYLPYRUVATE DIOXYGENASE"/>
    <property type="match status" value="1"/>
</dbReference>
<evidence type="ECO:0000256" key="1">
    <source>
        <dbReference type="ARBA" id="ARBA00005877"/>
    </source>
</evidence>
<evidence type="ECO:0000256" key="6">
    <source>
        <dbReference type="SAM" id="MobiDB-lite"/>
    </source>
</evidence>
<keyword evidence="3" id="KW-0677">Repeat</keyword>
<organism evidence="8 9">
    <name type="scientific">Caballeronia telluris</name>
    <dbReference type="NCBI Taxonomy" id="326475"/>
    <lineage>
        <taxon>Bacteria</taxon>
        <taxon>Pseudomonadati</taxon>
        <taxon>Pseudomonadota</taxon>
        <taxon>Betaproteobacteria</taxon>
        <taxon>Burkholderiales</taxon>
        <taxon>Burkholderiaceae</taxon>
        <taxon>Caballeronia</taxon>
    </lineage>
</organism>
<gene>
    <name evidence="8" type="ORF">AWB66_01592</name>
</gene>
<dbReference type="RefSeq" id="WP_087629721.1">
    <property type="nucleotide sequence ID" value="NZ_FCNZ02000004.1"/>
</dbReference>
<protein>
    <submittedName>
        <fullName evidence="8">4-hydroxyphenylpyruvate dioxygenase</fullName>
    </submittedName>
</protein>
<dbReference type="GO" id="GO:0006572">
    <property type="term" value="P:L-tyrosine catabolic process"/>
    <property type="evidence" value="ECO:0007669"/>
    <property type="project" value="TreeGrafter"/>
</dbReference>
<evidence type="ECO:0000256" key="5">
    <source>
        <dbReference type="PIRSR" id="PIRSR009283-1"/>
    </source>
</evidence>
<evidence type="ECO:0000256" key="2">
    <source>
        <dbReference type="ARBA" id="ARBA00022723"/>
    </source>
</evidence>
<feature type="domain" description="VOC" evidence="7">
    <location>
        <begin position="27"/>
        <end position="145"/>
    </location>
</feature>
<feature type="binding site" evidence="5">
    <location>
        <position position="187"/>
    </location>
    <ligand>
        <name>Fe cation</name>
        <dbReference type="ChEBI" id="CHEBI:24875"/>
    </ligand>
</feature>
<comment type="cofactor">
    <cofactor evidence="5">
        <name>Fe cation</name>
        <dbReference type="ChEBI" id="CHEBI:24875"/>
    </cofactor>
    <text evidence="5">Binds 1 Fe cation per subunit.</text>
</comment>
<dbReference type="InterPro" id="IPR037523">
    <property type="entry name" value="VOC_core"/>
</dbReference>
<evidence type="ECO:0000259" key="7">
    <source>
        <dbReference type="PROSITE" id="PS51819"/>
    </source>
</evidence>
<feature type="region of interest" description="Disordered" evidence="6">
    <location>
        <begin position="1"/>
        <end position="21"/>
    </location>
</feature>
<dbReference type="PIRSF" id="PIRSF009283">
    <property type="entry name" value="HPP_dOase"/>
    <property type="match status" value="1"/>
</dbReference>
<proteinExistence type="inferred from homology"/>
<reference evidence="8" key="1">
    <citation type="submission" date="2016-01" db="EMBL/GenBank/DDBJ databases">
        <authorList>
            <person name="Peeters Charlotte."/>
        </authorList>
    </citation>
    <scope>NUCLEOTIDE SEQUENCE</scope>
    <source>
        <strain evidence="8">LMG 22936</strain>
    </source>
</reference>
<dbReference type="GO" id="GO:0003868">
    <property type="term" value="F:4-hydroxyphenylpyruvate dioxygenase activity"/>
    <property type="evidence" value="ECO:0007669"/>
    <property type="project" value="InterPro"/>
</dbReference>
<dbReference type="Proteomes" id="UP000054717">
    <property type="component" value="Unassembled WGS sequence"/>
</dbReference>
<feature type="domain" description="VOC" evidence="7">
    <location>
        <begin position="184"/>
        <end position="351"/>
    </location>
</feature>
<feature type="binding site" evidence="5">
    <location>
        <position position="347"/>
    </location>
    <ligand>
        <name>Fe cation</name>
        <dbReference type="ChEBI" id="CHEBI:24875"/>
    </ligand>
</feature>
<dbReference type="Gene3D" id="3.10.180.10">
    <property type="entry name" value="2,3-Dihydroxybiphenyl 1,2-Dioxygenase, domain 1"/>
    <property type="match status" value="2"/>
</dbReference>
<dbReference type="InterPro" id="IPR041736">
    <property type="entry name" value="4OHPhenylPyrv_dOase_N"/>
</dbReference>
<dbReference type="PANTHER" id="PTHR11959">
    <property type="entry name" value="4-HYDROXYPHENYLPYRUVATE DIOXYGENASE"/>
    <property type="match status" value="1"/>
</dbReference>
<dbReference type="Pfam" id="PF00903">
    <property type="entry name" value="Glyoxalase"/>
    <property type="match status" value="1"/>
</dbReference>
<comment type="similarity">
    <text evidence="1">Belongs to the 4HPPD family.</text>
</comment>
<evidence type="ECO:0000313" key="9">
    <source>
        <dbReference type="Proteomes" id="UP000054717"/>
    </source>
</evidence>
<comment type="caution">
    <text evidence="8">The sequence shown here is derived from an EMBL/GenBank/DDBJ whole genome shotgun (WGS) entry which is preliminary data.</text>
</comment>
<keyword evidence="8" id="KW-0560">Oxidoreductase</keyword>
<dbReference type="STRING" id="326475.AWB66_01592"/>
<dbReference type="EMBL" id="FCNZ02000004">
    <property type="protein sequence ID" value="SAL27024.1"/>
    <property type="molecule type" value="Genomic_DNA"/>
</dbReference>
<evidence type="ECO:0000256" key="4">
    <source>
        <dbReference type="ARBA" id="ARBA00023004"/>
    </source>
</evidence>
<dbReference type="CDD" id="cd08342">
    <property type="entry name" value="HPPD_N_like"/>
    <property type="match status" value="1"/>
</dbReference>